<dbReference type="Proteomes" id="UP000634136">
    <property type="component" value="Unassembled WGS sequence"/>
</dbReference>
<dbReference type="GO" id="GO:0140662">
    <property type="term" value="F:ATP-dependent protein folding chaperone"/>
    <property type="evidence" value="ECO:0007669"/>
    <property type="project" value="InterPro"/>
</dbReference>
<name>A0A834W7L1_9FABA</name>
<dbReference type="Gene3D" id="3.30.30.30">
    <property type="match status" value="1"/>
</dbReference>
<dbReference type="PRINTS" id="PR00301">
    <property type="entry name" value="HEATSHOCK70"/>
</dbReference>
<dbReference type="FunFam" id="3.30.30.30:FF:000019">
    <property type="entry name" value="Heat shock 70 kDa protein"/>
    <property type="match status" value="1"/>
</dbReference>
<dbReference type="SUPFAM" id="SSF53067">
    <property type="entry name" value="Actin-like ATPase domain"/>
    <property type="match status" value="3"/>
</dbReference>
<dbReference type="InterPro" id="IPR043129">
    <property type="entry name" value="ATPase_NBD"/>
</dbReference>
<evidence type="ECO:0000256" key="2">
    <source>
        <dbReference type="ARBA" id="ARBA00022741"/>
    </source>
</evidence>
<evidence type="ECO:0000256" key="4">
    <source>
        <dbReference type="RuleBase" id="RU003322"/>
    </source>
</evidence>
<dbReference type="FunFam" id="3.30.420.40:FF:000004">
    <property type="entry name" value="Molecular chaperone DnaK"/>
    <property type="match status" value="1"/>
</dbReference>
<dbReference type="InterPro" id="IPR013126">
    <property type="entry name" value="Hsp_70_fam"/>
</dbReference>
<dbReference type="Gene3D" id="3.90.640.10">
    <property type="entry name" value="Actin, Chain A, domain 4"/>
    <property type="match status" value="1"/>
</dbReference>
<organism evidence="5 6">
    <name type="scientific">Senna tora</name>
    <dbReference type="NCBI Taxonomy" id="362788"/>
    <lineage>
        <taxon>Eukaryota</taxon>
        <taxon>Viridiplantae</taxon>
        <taxon>Streptophyta</taxon>
        <taxon>Embryophyta</taxon>
        <taxon>Tracheophyta</taxon>
        <taxon>Spermatophyta</taxon>
        <taxon>Magnoliopsida</taxon>
        <taxon>eudicotyledons</taxon>
        <taxon>Gunneridae</taxon>
        <taxon>Pentapetalae</taxon>
        <taxon>rosids</taxon>
        <taxon>fabids</taxon>
        <taxon>Fabales</taxon>
        <taxon>Fabaceae</taxon>
        <taxon>Caesalpinioideae</taxon>
        <taxon>Cassia clade</taxon>
        <taxon>Senna</taxon>
    </lineage>
</organism>
<protein>
    <submittedName>
        <fullName evidence="5">Heat shock cognate 70 kDa protein-like isoform X3</fullName>
    </submittedName>
</protein>
<comment type="similarity">
    <text evidence="1 4">Belongs to the heat shock protein 70 family.</text>
</comment>
<dbReference type="Gene3D" id="1.20.1270.10">
    <property type="match status" value="1"/>
</dbReference>
<accession>A0A834W7L1</accession>
<evidence type="ECO:0000256" key="1">
    <source>
        <dbReference type="ARBA" id="ARBA00007381"/>
    </source>
</evidence>
<evidence type="ECO:0000313" key="6">
    <source>
        <dbReference type="Proteomes" id="UP000634136"/>
    </source>
</evidence>
<dbReference type="Gene3D" id="3.30.420.40">
    <property type="match status" value="3"/>
</dbReference>
<dbReference type="PROSITE" id="PS01036">
    <property type="entry name" value="HSP70_3"/>
    <property type="match status" value="1"/>
</dbReference>
<proteinExistence type="inferred from homology"/>
<gene>
    <name evidence="5" type="ORF">G2W53_032299</name>
</gene>
<comment type="caution">
    <text evidence="5">The sequence shown here is derived from an EMBL/GenBank/DDBJ whole genome shotgun (WGS) entry which is preliminary data.</text>
</comment>
<evidence type="ECO:0000256" key="3">
    <source>
        <dbReference type="ARBA" id="ARBA00022840"/>
    </source>
</evidence>
<dbReference type="FunFam" id="3.90.640.10:FF:000002">
    <property type="entry name" value="Heat shock 70 kDa"/>
    <property type="match status" value="1"/>
</dbReference>
<dbReference type="EMBL" id="JAAIUW010000010">
    <property type="protein sequence ID" value="KAF7811323.1"/>
    <property type="molecule type" value="Genomic_DNA"/>
</dbReference>
<evidence type="ECO:0000313" key="5">
    <source>
        <dbReference type="EMBL" id="KAF7811323.1"/>
    </source>
</evidence>
<dbReference type="AlphaFoldDB" id="A0A834W7L1"/>
<dbReference type="FunFam" id="3.30.420.40:FF:000545">
    <property type="entry name" value="Endoplasmic reticulum chaperone BiP"/>
    <property type="match status" value="1"/>
</dbReference>
<dbReference type="OrthoDB" id="3789372at2759"/>
<dbReference type="InterPro" id="IPR018181">
    <property type="entry name" value="Heat_shock_70_CS"/>
</dbReference>
<keyword evidence="3 4" id="KW-0067">ATP-binding</keyword>
<reference evidence="5" key="1">
    <citation type="submission" date="2020-09" db="EMBL/GenBank/DDBJ databases">
        <title>Genome-Enabled Discovery of Anthraquinone Biosynthesis in Senna tora.</title>
        <authorList>
            <person name="Kang S.-H."/>
            <person name="Pandey R.P."/>
            <person name="Lee C.-M."/>
            <person name="Sim J.-S."/>
            <person name="Jeong J.-T."/>
            <person name="Choi B.-S."/>
            <person name="Jung M."/>
            <person name="Ginzburg D."/>
            <person name="Zhao K."/>
            <person name="Won S.Y."/>
            <person name="Oh T.-J."/>
            <person name="Yu Y."/>
            <person name="Kim N.-H."/>
            <person name="Lee O.R."/>
            <person name="Lee T.-H."/>
            <person name="Bashyal P."/>
            <person name="Kim T.-S."/>
            <person name="Lee W.-H."/>
            <person name="Kawkins C."/>
            <person name="Kim C.-K."/>
            <person name="Kim J.S."/>
            <person name="Ahn B.O."/>
            <person name="Rhee S.Y."/>
            <person name="Sohng J.K."/>
        </authorList>
    </citation>
    <scope>NUCLEOTIDE SEQUENCE</scope>
    <source>
        <tissue evidence="5">Leaf</tissue>
    </source>
</reference>
<dbReference type="SUPFAM" id="SSF100934">
    <property type="entry name" value="Heat shock protein 70kD (HSP70), C-terminal subdomain"/>
    <property type="match status" value="1"/>
</dbReference>
<keyword evidence="2 4" id="KW-0547">Nucleotide-binding</keyword>
<dbReference type="InterPro" id="IPR029048">
    <property type="entry name" value="HSP70_C_sf"/>
</dbReference>
<dbReference type="GO" id="GO:0005524">
    <property type="term" value="F:ATP binding"/>
    <property type="evidence" value="ECO:0007669"/>
    <property type="project" value="UniProtKB-KW"/>
</dbReference>
<dbReference type="PANTHER" id="PTHR19375">
    <property type="entry name" value="HEAT SHOCK PROTEIN 70KDA"/>
    <property type="match status" value="1"/>
</dbReference>
<keyword evidence="5" id="KW-0346">Stress response</keyword>
<dbReference type="PROSITE" id="PS00329">
    <property type="entry name" value="HSP70_2"/>
    <property type="match status" value="1"/>
</dbReference>
<dbReference type="Pfam" id="PF00012">
    <property type="entry name" value="HSP70"/>
    <property type="match status" value="2"/>
</dbReference>
<keyword evidence="6" id="KW-1185">Reference proteome</keyword>
<dbReference type="PROSITE" id="PS00297">
    <property type="entry name" value="HSP70_1"/>
    <property type="match status" value="1"/>
</dbReference>
<sequence>MGKTSHNLAIGIDLGTTYSCVAVWKSDRVEIIVNDQGNRTTPSYVSFTDDHRMVGEAAKNKAAVNPINTVFDAKRLIGRKFSDAHVQSDINLWPFKVIAGVDDKPMIVVNYKHEERNFRPEEISSMVLAKMRETAEAESDDHIINIDKNEEAGGRRVVGTAALSGLDESIDCVEPAQGIEELAVSCSQGIEINSGEVGNIIGEVTRGSTIWYFGSESGLASEFQQYSCDQIDYSMDSILNFSSLASWARRCASICPTVNLFLLRDREVINPSYSEGRPSKIVWMWSLSETGELIDARASTTFFNFRSCENIPPSLTPFLQSWTSRSTEILLRNLVFSKKVWVEVIPINHCDDLQSPNEEVEIIQFEAYLGSTVKNAVITVPAYFNDSERRATKEAAAIIGLNVTRIINEPTAAALAYGLHKKNNCGQERNIFIFDLGGGTFDVSLLTINKNKFEVRATNGDTHLGGEDFDNRMVNHFVKELKTKHKKDISGNPRALRRLRTACERAKRILSSTFDTAIDVDALYEGIDFCSSITRAKFDEMNKDLFTKCMEIVNKCLLDAKMEKSRIDDVVLVGGSSRIPKIQQSLQELFNGKDLCKSINPDEAVAYGAAVQAAILSGGGSEKIQDIVLRDVTPLSLGVKKLVEAKNALEDYLYNVKHTIMDIASKLSQADKKQTKDAIKKAKVWLNANSHAKFDEFVWKMKDNESVLNPIISKARVKGTDRGSRKRRKTNMISKLPKLAGDVGEMASTISSILSDILKVL</sequence>